<evidence type="ECO:0000313" key="3">
    <source>
        <dbReference type="Proteomes" id="UP000186817"/>
    </source>
</evidence>
<dbReference type="Pfam" id="PF17784">
    <property type="entry name" value="Sulfotransfer_4"/>
    <property type="match status" value="1"/>
</dbReference>
<dbReference type="EMBL" id="LSRX01000048">
    <property type="protein sequence ID" value="OLQ12173.1"/>
    <property type="molecule type" value="Genomic_DNA"/>
</dbReference>
<dbReference type="Proteomes" id="UP000186817">
    <property type="component" value="Unassembled WGS sequence"/>
</dbReference>
<evidence type="ECO:0000256" key="1">
    <source>
        <dbReference type="SAM" id="Phobius"/>
    </source>
</evidence>
<dbReference type="AlphaFoldDB" id="A0A1Q9EXU4"/>
<feature type="transmembrane region" description="Helical" evidence="1">
    <location>
        <begin position="228"/>
        <end position="251"/>
    </location>
</feature>
<reference evidence="2 3" key="1">
    <citation type="submission" date="2016-02" db="EMBL/GenBank/DDBJ databases">
        <title>Genome analysis of coral dinoflagellate symbionts highlights evolutionary adaptations to a symbiotic lifestyle.</title>
        <authorList>
            <person name="Aranda M."/>
            <person name="Li Y."/>
            <person name="Liew Y.J."/>
            <person name="Baumgarten S."/>
            <person name="Simakov O."/>
            <person name="Wilson M."/>
            <person name="Piel J."/>
            <person name="Ashoor H."/>
            <person name="Bougouffa S."/>
            <person name="Bajic V.B."/>
            <person name="Ryu T."/>
            <person name="Ravasi T."/>
            <person name="Bayer T."/>
            <person name="Micklem G."/>
            <person name="Kim H."/>
            <person name="Bhak J."/>
            <person name="Lajeunesse T.C."/>
            <person name="Voolstra C.R."/>
        </authorList>
    </citation>
    <scope>NUCLEOTIDE SEQUENCE [LARGE SCALE GENOMIC DNA]</scope>
    <source>
        <strain evidence="2 3">CCMP2467</strain>
    </source>
</reference>
<comment type="caution">
    <text evidence="2">The sequence shown here is derived from an EMBL/GenBank/DDBJ whole genome shotgun (WGS) entry which is preliminary data.</text>
</comment>
<dbReference type="SUPFAM" id="SSF52540">
    <property type="entry name" value="P-loop containing nucleoside triphosphate hydrolases"/>
    <property type="match status" value="1"/>
</dbReference>
<dbReference type="OMA" id="AGQHGRE"/>
<keyword evidence="1" id="KW-0812">Transmembrane</keyword>
<sequence>MAKKAAQKVPELMVIGAGWGRTGTNSTKLALEKLLGGPCYHMFENGIKKDFRRWLDAYAGNPDWDAIFTHHDGKQFYKATLDYPACGLYRELMEKYPKAKVLLNVRDPEKWYDSVIDTIWSPECPEQNWSVRIFQEGRDFQAQARAFHKATMLPGVERTDREGSIKSFKAWIEKVKETVPAERLLVFDVKEGWEPLCKFLEVPVPDEPFPNVNDKDEIKASFKKLLRFTYAANALLFAWCVGMLVLFGWVARKFMV</sequence>
<dbReference type="PANTHER" id="PTHR36978">
    <property type="entry name" value="P-LOOP CONTAINING NUCLEOTIDE TRIPHOSPHATE HYDROLASE"/>
    <property type="match status" value="1"/>
</dbReference>
<gene>
    <name evidence="2" type="ORF">AK812_SmicGene3927</name>
</gene>
<keyword evidence="1" id="KW-1133">Transmembrane helix</keyword>
<dbReference type="Gene3D" id="3.40.50.300">
    <property type="entry name" value="P-loop containing nucleotide triphosphate hydrolases"/>
    <property type="match status" value="1"/>
</dbReference>
<dbReference type="PANTHER" id="PTHR36978:SF4">
    <property type="entry name" value="P-LOOP CONTAINING NUCLEOSIDE TRIPHOSPHATE HYDROLASE PROTEIN"/>
    <property type="match status" value="1"/>
</dbReference>
<organism evidence="2 3">
    <name type="scientific">Symbiodinium microadriaticum</name>
    <name type="common">Dinoflagellate</name>
    <name type="synonym">Zooxanthella microadriatica</name>
    <dbReference type="NCBI Taxonomy" id="2951"/>
    <lineage>
        <taxon>Eukaryota</taxon>
        <taxon>Sar</taxon>
        <taxon>Alveolata</taxon>
        <taxon>Dinophyceae</taxon>
        <taxon>Suessiales</taxon>
        <taxon>Symbiodiniaceae</taxon>
        <taxon>Symbiodinium</taxon>
    </lineage>
</organism>
<evidence type="ECO:0008006" key="4">
    <source>
        <dbReference type="Google" id="ProtNLM"/>
    </source>
</evidence>
<protein>
    <recommendedName>
        <fullName evidence="4">Sulfotransferase domain-containing protein</fullName>
    </recommendedName>
</protein>
<keyword evidence="3" id="KW-1185">Reference proteome</keyword>
<dbReference type="InterPro" id="IPR040632">
    <property type="entry name" value="Sulfotransfer_4"/>
</dbReference>
<dbReference type="InterPro" id="IPR027417">
    <property type="entry name" value="P-loop_NTPase"/>
</dbReference>
<keyword evidence="1" id="KW-0472">Membrane</keyword>
<proteinExistence type="predicted"/>
<accession>A0A1Q9EXU4</accession>
<name>A0A1Q9EXU4_SYMMI</name>
<evidence type="ECO:0000313" key="2">
    <source>
        <dbReference type="EMBL" id="OLQ12173.1"/>
    </source>
</evidence>
<dbReference type="OrthoDB" id="408152at2759"/>